<keyword evidence="1" id="KW-0812">Transmembrane</keyword>
<feature type="transmembrane region" description="Helical" evidence="1">
    <location>
        <begin position="37"/>
        <end position="55"/>
    </location>
</feature>
<gene>
    <name evidence="2" type="ORF">ABC977_13080</name>
</gene>
<accession>A0ABV4BGJ3</accession>
<feature type="transmembrane region" description="Helical" evidence="1">
    <location>
        <begin position="6"/>
        <end position="25"/>
    </location>
</feature>
<reference evidence="2 3" key="1">
    <citation type="submission" date="2024-05" db="EMBL/GenBank/DDBJ databases">
        <title>Genome Sequence and Characterization of the New Strain Purple Sulfur Bacterium of Genus Thioalkalicoccus.</title>
        <authorList>
            <person name="Bryantseva I.A."/>
            <person name="Kyndt J.A."/>
            <person name="Imhoff J.F."/>
        </authorList>
    </citation>
    <scope>NUCLEOTIDE SEQUENCE [LARGE SCALE GENOMIC DNA]</scope>
    <source>
        <strain evidence="2 3">Um2</strain>
    </source>
</reference>
<proteinExistence type="predicted"/>
<comment type="caution">
    <text evidence="2">The sequence shown here is derived from an EMBL/GenBank/DDBJ whole genome shotgun (WGS) entry which is preliminary data.</text>
</comment>
<evidence type="ECO:0000313" key="2">
    <source>
        <dbReference type="EMBL" id="MEY6433335.1"/>
    </source>
</evidence>
<evidence type="ECO:0000313" key="3">
    <source>
        <dbReference type="Proteomes" id="UP001564408"/>
    </source>
</evidence>
<evidence type="ECO:0000256" key="1">
    <source>
        <dbReference type="SAM" id="Phobius"/>
    </source>
</evidence>
<dbReference type="Proteomes" id="UP001564408">
    <property type="component" value="Unassembled WGS sequence"/>
</dbReference>
<keyword evidence="3" id="KW-1185">Reference proteome</keyword>
<organism evidence="2 3">
    <name type="scientific">Thioalkalicoccus limnaeus</name>
    <dbReference type="NCBI Taxonomy" id="120681"/>
    <lineage>
        <taxon>Bacteria</taxon>
        <taxon>Pseudomonadati</taxon>
        <taxon>Pseudomonadota</taxon>
        <taxon>Gammaproteobacteria</taxon>
        <taxon>Chromatiales</taxon>
        <taxon>Chromatiaceae</taxon>
        <taxon>Thioalkalicoccus</taxon>
    </lineage>
</organism>
<keyword evidence="1" id="KW-1133">Transmembrane helix</keyword>
<protein>
    <submittedName>
        <fullName evidence="2">Uncharacterized protein</fullName>
    </submittedName>
</protein>
<dbReference type="RefSeq" id="WP_369667719.1">
    <property type="nucleotide sequence ID" value="NZ_JBDKXB010000019.1"/>
</dbReference>
<keyword evidence="1" id="KW-0472">Membrane</keyword>
<sequence>MSLNTITMIAGFFVGSLLVLIPAFFSFRTRSFGKDSMGLILIGLVMLGLSTWSLVKPDRDTGYIPYEAPTEAQ</sequence>
<name>A0ABV4BGJ3_9GAMM</name>
<dbReference type="EMBL" id="JBDKXB010000019">
    <property type="protein sequence ID" value="MEY6433335.1"/>
    <property type="molecule type" value="Genomic_DNA"/>
</dbReference>